<sequence>MGQSSEPAQTRSILRSEEDAQQASFVELFFDLVLVFALLGVVSRMVPDPFTASPTIAKQPYVRSPRPNSPACAGRADSGYGTRGSSVGPARAAIGTSVRQPEVRRAVGPTERDGLPVSRSARSAADPCT</sequence>
<organism evidence="3 4">
    <name type="scientific">Micromonospora cremea</name>
    <dbReference type="NCBI Taxonomy" id="709881"/>
    <lineage>
        <taxon>Bacteria</taxon>
        <taxon>Bacillati</taxon>
        <taxon>Actinomycetota</taxon>
        <taxon>Actinomycetes</taxon>
        <taxon>Micromonosporales</taxon>
        <taxon>Micromonosporaceae</taxon>
        <taxon>Micromonospora</taxon>
    </lineage>
</organism>
<feature type="transmembrane region" description="Helical" evidence="2">
    <location>
        <begin position="20"/>
        <end position="42"/>
    </location>
</feature>
<dbReference type="RefSeq" id="WP_074307793.1">
    <property type="nucleotide sequence ID" value="NZ_FSQT01000001.1"/>
</dbReference>
<keyword evidence="2" id="KW-0812">Transmembrane</keyword>
<name>A0A1N5TBT9_9ACTN</name>
<evidence type="ECO:0000256" key="1">
    <source>
        <dbReference type="SAM" id="MobiDB-lite"/>
    </source>
</evidence>
<feature type="region of interest" description="Disordered" evidence="1">
    <location>
        <begin position="51"/>
        <end position="129"/>
    </location>
</feature>
<keyword evidence="2" id="KW-1133">Transmembrane helix</keyword>
<keyword evidence="4" id="KW-1185">Reference proteome</keyword>
<dbReference type="EMBL" id="FSQT01000001">
    <property type="protein sequence ID" value="SIM45933.1"/>
    <property type="molecule type" value="Genomic_DNA"/>
</dbReference>
<dbReference type="Proteomes" id="UP000185124">
    <property type="component" value="Unassembled WGS sequence"/>
</dbReference>
<evidence type="ECO:0008006" key="5">
    <source>
        <dbReference type="Google" id="ProtNLM"/>
    </source>
</evidence>
<evidence type="ECO:0000313" key="4">
    <source>
        <dbReference type="Proteomes" id="UP000185124"/>
    </source>
</evidence>
<proteinExistence type="predicted"/>
<reference evidence="4" key="1">
    <citation type="submission" date="2016-12" db="EMBL/GenBank/DDBJ databases">
        <authorList>
            <person name="Varghese N."/>
            <person name="Submissions S."/>
        </authorList>
    </citation>
    <scope>NUCLEOTIDE SEQUENCE [LARGE SCALE GENOMIC DNA]</scope>
    <source>
        <strain evidence="4">DSM 45599</strain>
    </source>
</reference>
<accession>A0A1N5TBT9</accession>
<evidence type="ECO:0000313" key="3">
    <source>
        <dbReference type="EMBL" id="SIM45933.1"/>
    </source>
</evidence>
<evidence type="ECO:0000256" key="2">
    <source>
        <dbReference type="SAM" id="Phobius"/>
    </source>
</evidence>
<feature type="compositionally biased region" description="Basic and acidic residues" evidence="1">
    <location>
        <begin position="101"/>
        <end position="114"/>
    </location>
</feature>
<gene>
    <name evidence="3" type="ORF">SAMN04489832_0083</name>
</gene>
<protein>
    <recommendedName>
        <fullName evidence="5">Low temperature requirement A protein (LtrA)</fullName>
    </recommendedName>
</protein>
<keyword evidence="2" id="KW-0472">Membrane</keyword>
<dbReference type="AlphaFoldDB" id="A0A1N5TBT9"/>